<dbReference type="PANTHER" id="PTHR34825:SF1">
    <property type="entry name" value="AAA-ATPASE-LIKE DOMAIN-CONTAINING PROTEIN"/>
    <property type="match status" value="1"/>
</dbReference>
<dbReference type="GO" id="GO:0003676">
    <property type="term" value="F:nucleic acid binding"/>
    <property type="evidence" value="ECO:0007669"/>
    <property type="project" value="InterPro"/>
</dbReference>
<dbReference type="InterPro" id="IPR027417">
    <property type="entry name" value="P-loop_NTPase"/>
</dbReference>
<evidence type="ECO:0000256" key="4">
    <source>
        <dbReference type="ARBA" id="ARBA00022833"/>
    </source>
</evidence>
<dbReference type="CDD" id="cd10508">
    <property type="entry name" value="Zn-ribbon_RPB9"/>
    <property type="match status" value="1"/>
</dbReference>
<dbReference type="Pfam" id="PF09820">
    <property type="entry name" value="AAA-ATPase_like"/>
    <property type="match status" value="1"/>
</dbReference>
<dbReference type="Pfam" id="PF02150">
    <property type="entry name" value="Zn_ribbon_RPB9"/>
    <property type="match status" value="1"/>
</dbReference>
<dbReference type="InterPro" id="IPR034012">
    <property type="entry name" value="Zn_ribbon_RPB9_C"/>
</dbReference>
<evidence type="ECO:0000256" key="5">
    <source>
        <dbReference type="ARBA" id="ARBA00023163"/>
    </source>
</evidence>
<comment type="similarity">
    <text evidence="1">Belongs to the archaeal RpoM/eukaryotic RPA12/RPB9/RPC11 RNA polymerase family.</text>
</comment>
<dbReference type="InterPro" id="IPR019761">
    <property type="entry name" value="DNA-dir_RNA_pol-M_15_CS"/>
</dbReference>
<protein>
    <recommendedName>
        <fullName evidence="7">TFIIS-type domain-containing protein</fullName>
    </recommendedName>
</protein>
<dbReference type="SMART" id="SM00661">
    <property type="entry name" value="RPOL9"/>
    <property type="match status" value="1"/>
</dbReference>
<dbReference type="PANTHER" id="PTHR34825">
    <property type="entry name" value="CONSERVED PROTEIN, WITH A WEAK D-GALACTARATE DEHYDRATASE/ALTRONATE HYDROLASE DOMAIN"/>
    <property type="match status" value="1"/>
</dbReference>
<dbReference type="SUPFAM" id="SSF52540">
    <property type="entry name" value="P-loop containing nucleoside triphosphate hydrolases"/>
    <property type="match status" value="1"/>
</dbReference>
<evidence type="ECO:0000259" key="7">
    <source>
        <dbReference type="PROSITE" id="PS51133"/>
    </source>
</evidence>
<proteinExistence type="inferred from homology"/>
<dbReference type="Proteomes" id="UP000092993">
    <property type="component" value="Unassembled WGS sequence"/>
</dbReference>
<organism evidence="8 9">
    <name type="scientific">Grifola frondosa</name>
    <name type="common">Maitake</name>
    <name type="synonym">Polyporus frondosus</name>
    <dbReference type="NCBI Taxonomy" id="5627"/>
    <lineage>
        <taxon>Eukaryota</taxon>
        <taxon>Fungi</taxon>
        <taxon>Dikarya</taxon>
        <taxon>Basidiomycota</taxon>
        <taxon>Agaricomycotina</taxon>
        <taxon>Agaricomycetes</taxon>
        <taxon>Polyporales</taxon>
        <taxon>Grifolaceae</taxon>
        <taxon>Grifola</taxon>
    </lineage>
</organism>
<dbReference type="InterPro" id="IPR018631">
    <property type="entry name" value="AAA-ATPase-like_dom"/>
</dbReference>
<dbReference type="GO" id="GO:0055029">
    <property type="term" value="C:nuclear DNA-directed RNA polymerase complex"/>
    <property type="evidence" value="ECO:0007669"/>
    <property type="project" value="UniProtKB-ARBA"/>
</dbReference>
<sequence>MQASLHFCSECNNLLYPKADQQRRVMVYACRICAYDEMGENQCVYRNDLLTVTKEQVGVTNDLMTDPTLAHASMPCPSCGHNDAVMYQDQSKRKETRMILFYVCTKYDVPVICPSPIYTLYIPPCLKISHVAQHLGCGGLPFLLTLNHMSLSTSADFLSLVQGNQFVDKSDALKCFLADYLGGIHILLRPRRSGKTTLLSMFRSYLENVNSKKLAEREECFKELSFYKDPLFKRYFGAFPAVFGPTMPAFIIQFMRAIAHALQWVPMLPENTLDDYSVDFFKRAKHRQLQDDECVDALRRLTEIMCKAFSHKVMILIDEYDTPLASAVSQDCFDEVYTLDDQLYAHACMFTEEETRQKYDQETRRRAALDMPPLAFAFNDLCTWYNGYSSADGTRLYNPWSIANALLNNELRSYWVRSGHDTSQILAKNQQDTFRSQLAELLSDEVIEICPDTTIAHNSFKNMSSNQLWTFLYYTGYLTTATKSHGKTLILRIPNVEITTFFQDQIIEPTFAATITSDQVTPEAH</sequence>
<dbReference type="SUPFAM" id="SSF57783">
    <property type="entry name" value="Zinc beta-ribbon"/>
    <property type="match status" value="2"/>
</dbReference>
<keyword evidence="5" id="KW-0804">Transcription</keyword>
<gene>
    <name evidence="8" type="ORF">A0H81_03074</name>
</gene>
<dbReference type="STRING" id="5627.A0A1C7MJJ7"/>
<dbReference type="GO" id="GO:0008270">
    <property type="term" value="F:zinc ion binding"/>
    <property type="evidence" value="ECO:0007669"/>
    <property type="project" value="UniProtKB-KW"/>
</dbReference>
<evidence type="ECO:0000313" key="9">
    <source>
        <dbReference type="Proteomes" id="UP000092993"/>
    </source>
</evidence>
<name>A0A1C7MJJ7_GRIFR</name>
<keyword evidence="2" id="KW-0479">Metal-binding</keyword>
<dbReference type="AlphaFoldDB" id="A0A1C7MJJ7"/>
<feature type="domain" description="TFIIS-type" evidence="7">
    <location>
        <begin position="72"/>
        <end position="150"/>
    </location>
</feature>
<dbReference type="Gene3D" id="2.20.25.10">
    <property type="match status" value="2"/>
</dbReference>
<dbReference type="Pfam" id="PF01096">
    <property type="entry name" value="Zn_ribbon_TFIIS"/>
    <property type="match status" value="1"/>
</dbReference>
<dbReference type="GO" id="GO:0006351">
    <property type="term" value="P:DNA-templated transcription"/>
    <property type="evidence" value="ECO:0007669"/>
    <property type="project" value="InterPro"/>
</dbReference>
<evidence type="ECO:0000256" key="6">
    <source>
        <dbReference type="PROSITE-ProRule" id="PRU00472"/>
    </source>
</evidence>
<evidence type="ECO:0000256" key="1">
    <source>
        <dbReference type="ARBA" id="ARBA00008925"/>
    </source>
</evidence>
<keyword evidence="4" id="KW-0862">Zinc</keyword>
<accession>A0A1C7MJJ7</accession>
<keyword evidence="3 6" id="KW-0863">Zinc-finger</keyword>
<dbReference type="OrthoDB" id="282270at2759"/>
<reference evidence="8 9" key="1">
    <citation type="submission" date="2016-03" db="EMBL/GenBank/DDBJ databases">
        <title>Whole genome sequencing of Grifola frondosa 9006-11.</title>
        <authorList>
            <person name="Min B."/>
            <person name="Park H."/>
            <person name="Kim J.-G."/>
            <person name="Cho H."/>
            <person name="Oh Y.-L."/>
            <person name="Kong W.-S."/>
            <person name="Choi I.-G."/>
        </authorList>
    </citation>
    <scope>NUCLEOTIDE SEQUENCE [LARGE SCALE GENOMIC DNA]</scope>
    <source>
        <strain evidence="8 9">9006-11</strain>
    </source>
</reference>
<dbReference type="PROSITE" id="PS51133">
    <property type="entry name" value="ZF_TFIIS_2"/>
    <property type="match status" value="1"/>
</dbReference>
<comment type="caution">
    <text evidence="8">The sequence shown here is derived from an EMBL/GenBank/DDBJ whole genome shotgun (WGS) entry which is preliminary data.</text>
</comment>
<evidence type="ECO:0000256" key="2">
    <source>
        <dbReference type="ARBA" id="ARBA00022723"/>
    </source>
</evidence>
<dbReference type="PROSITE" id="PS01030">
    <property type="entry name" value="RNA_POL_M_15KD"/>
    <property type="match status" value="1"/>
</dbReference>
<evidence type="ECO:0000256" key="3">
    <source>
        <dbReference type="ARBA" id="ARBA00022771"/>
    </source>
</evidence>
<evidence type="ECO:0000313" key="8">
    <source>
        <dbReference type="EMBL" id="OBZ76958.1"/>
    </source>
</evidence>
<keyword evidence="9" id="KW-1185">Reference proteome</keyword>
<dbReference type="InterPro" id="IPR001529">
    <property type="entry name" value="Zn_ribbon_RPB9"/>
</dbReference>
<dbReference type="InterPro" id="IPR001222">
    <property type="entry name" value="Znf_TFIIS"/>
</dbReference>
<dbReference type="EMBL" id="LUGG01000003">
    <property type="protein sequence ID" value="OBZ76958.1"/>
    <property type="molecule type" value="Genomic_DNA"/>
</dbReference>